<name>W9XFU0_9EURO</name>
<dbReference type="PANTHER" id="PTHR46680">
    <property type="entry name" value="NF-KAPPA-B INHIBITOR ALPHA"/>
    <property type="match status" value="1"/>
</dbReference>
<dbReference type="GO" id="GO:0051059">
    <property type="term" value="F:NF-kappaB binding"/>
    <property type="evidence" value="ECO:0007669"/>
    <property type="project" value="TreeGrafter"/>
</dbReference>
<dbReference type="PANTHER" id="PTHR46680:SF3">
    <property type="entry name" value="NF-KAPPA-B INHIBITOR CACTUS"/>
    <property type="match status" value="1"/>
</dbReference>
<dbReference type="GO" id="GO:0071356">
    <property type="term" value="P:cellular response to tumor necrosis factor"/>
    <property type="evidence" value="ECO:0007669"/>
    <property type="project" value="TreeGrafter"/>
</dbReference>
<keyword evidence="1" id="KW-0677">Repeat</keyword>
<keyword evidence="2 3" id="KW-0040">ANK repeat</keyword>
<dbReference type="Gene3D" id="1.25.40.20">
    <property type="entry name" value="Ankyrin repeat-containing domain"/>
    <property type="match status" value="1"/>
</dbReference>
<evidence type="ECO:0000256" key="3">
    <source>
        <dbReference type="PROSITE-ProRule" id="PRU00023"/>
    </source>
</evidence>
<dbReference type="Pfam" id="PF00023">
    <property type="entry name" value="Ank"/>
    <property type="match status" value="1"/>
</dbReference>
<dbReference type="Proteomes" id="UP000019478">
    <property type="component" value="Unassembled WGS sequence"/>
</dbReference>
<dbReference type="RefSeq" id="XP_007736886.1">
    <property type="nucleotide sequence ID" value="XM_007738696.1"/>
</dbReference>
<accession>W9XFU0</accession>
<dbReference type="InterPro" id="IPR051070">
    <property type="entry name" value="NF-kappa-B_inhibitor"/>
</dbReference>
<proteinExistence type="predicted"/>
<feature type="region of interest" description="Disordered" evidence="4">
    <location>
        <begin position="162"/>
        <end position="187"/>
    </location>
</feature>
<dbReference type="OrthoDB" id="194358at2759"/>
<organism evidence="5 6">
    <name type="scientific">Capronia epimyces CBS 606.96</name>
    <dbReference type="NCBI Taxonomy" id="1182542"/>
    <lineage>
        <taxon>Eukaryota</taxon>
        <taxon>Fungi</taxon>
        <taxon>Dikarya</taxon>
        <taxon>Ascomycota</taxon>
        <taxon>Pezizomycotina</taxon>
        <taxon>Eurotiomycetes</taxon>
        <taxon>Chaetothyriomycetidae</taxon>
        <taxon>Chaetothyriales</taxon>
        <taxon>Herpotrichiellaceae</taxon>
        <taxon>Capronia</taxon>
    </lineage>
</organism>
<dbReference type="InterPro" id="IPR036770">
    <property type="entry name" value="Ankyrin_rpt-contain_sf"/>
</dbReference>
<gene>
    <name evidence="5" type="ORF">A1O3_08599</name>
</gene>
<evidence type="ECO:0000256" key="2">
    <source>
        <dbReference type="ARBA" id="ARBA00023043"/>
    </source>
</evidence>
<comment type="caution">
    <text evidence="5">The sequence shown here is derived from an EMBL/GenBank/DDBJ whole genome shotgun (WGS) entry which is preliminary data.</text>
</comment>
<feature type="repeat" description="ANK" evidence="3">
    <location>
        <begin position="520"/>
        <end position="552"/>
    </location>
</feature>
<evidence type="ECO:0000313" key="6">
    <source>
        <dbReference type="Proteomes" id="UP000019478"/>
    </source>
</evidence>
<evidence type="ECO:0000256" key="1">
    <source>
        <dbReference type="ARBA" id="ARBA00022737"/>
    </source>
</evidence>
<dbReference type="SUPFAM" id="SSF48403">
    <property type="entry name" value="Ankyrin repeat"/>
    <property type="match status" value="1"/>
</dbReference>
<dbReference type="InterPro" id="IPR002110">
    <property type="entry name" value="Ankyrin_rpt"/>
</dbReference>
<evidence type="ECO:0000313" key="5">
    <source>
        <dbReference type="EMBL" id="EXJ79098.1"/>
    </source>
</evidence>
<sequence>MPSSKNSHKSTPAPQKGQGGRPVLLTRDDRRIIIRLALFSASDCDGIVVAGIEGKVGASTVRDVVKSHLGPDYGRFMYSHDKKHPRGKETFDIGRRCLKDDESDLEAYIRQGADGGVVAPDLPDGPSPKRRREDYPAEGDELVGFNWVVGLHLCDAPRQNSIRADSQTRNKDRAHKNVARSTQKARLTPSVQRRVHSMRNFSRRVQCTRNLSQTKRRRSNPPSTSPMTEKLIRILVNLYPHLAANHGSSQVPEILYLAEDAGVEIANHPAFTLQDWHGTVDRFGNVPLHYVATRTSNILRSIRHLVTLVPAENRAECLGAQNQAKQTFLFGLEPEGLITDRDSPESFLCGLEEILEYIRKESPAFDFNHRDWDGQTFLHQVLYCDCNSKVRSQLQKPNVANRLQEICKNFRIDPSTMDNFGYDIKSFFPDNIEEGPPSSTWTAWIEQNGGMDFNKLLAKFHEQSTTDMGFSQYDRDGNTFLLAFIMPAGAASGEVDANVVKDVLHSILKRVDCVDMRNRRGETPLQLATRLGLPHVVWCLLKNGASIAVKDNRGTGLFSAARKAYHDRRYSSDEGAFWREIDMMLCVCLLSDVACGHKVDKESDLRFRPYHSPFRETNTRGYQGPTRSTKKHPKKKMFHIRDHPLYQREWRF</sequence>
<reference evidence="5 6" key="1">
    <citation type="submission" date="2013-03" db="EMBL/GenBank/DDBJ databases">
        <title>The Genome Sequence of Capronia epimyces CBS 606.96.</title>
        <authorList>
            <consortium name="The Broad Institute Genomics Platform"/>
            <person name="Cuomo C."/>
            <person name="de Hoog S."/>
            <person name="Gorbushina A."/>
            <person name="Walker B."/>
            <person name="Young S.K."/>
            <person name="Zeng Q."/>
            <person name="Gargeya S."/>
            <person name="Fitzgerald M."/>
            <person name="Haas B."/>
            <person name="Abouelleil A."/>
            <person name="Allen A.W."/>
            <person name="Alvarado L."/>
            <person name="Arachchi H.M."/>
            <person name="Berlin A.M."/>
            <person name="Chapman S.B."/>
            <person name="Gainer-Dewar J."/>
            <person name="Goldberg J."/>
            <person name="Griggs A."/>
            <person name="Gujja S."/>
            <person name="Hansen M."/>
            <person name="Howarth C."/>
            <person name="Imamovic A."/>
            <person name="Ireland A."/>
            <person name="Larimer J."/>
            <person name="McCowan C."/>
            <person name="Murphy C."/>
            <person name="Pearson M."/>
            <person name="Poon T.W."/>
            <person name="Priest M."/>
            <person name="Roberts A."/>
            <person name="Saif S."/>
            <person name="Shea T."/>
            <person name="Sisk P."/>
            <person name="Sykes S."/>
            <person name="Wortman J."/>
            <person name="Nusbaum C."/>
            <person name="Birren B."/>
        </authorList>
    </citation>
    <scope>NUCLEOTIDE SEQUENCE [LARGE SCALE GENOMIC DNA]</scope>
    <source>
        <strain evidence="5 6">CBS 606.96</strain>
    </source>
</reference>
<evidence type="ECO:0000256" key="4">
    <source>
        <dbReference type="SAM" id="MobiDB-lite"/>
    </source>
</evidence>
<protein>
    <submittedName>
        <fullName evidence="5">Uncharacterized protein</fullName>
    </submittedName>
</protein>
<dbReference type="AlphaFoldDB" id="W9XFU0"/>
<feature type="region of interest" description="Disordered" evidence="4">
    <location>
        <begin position="115"/>
        <end position="135"/>
    </location>
</feature>
<feature type="region of interest" description="Disordered" evidence="4">
    <location>
        <begin position="616"/>
        <end position="635"/>
    </location>
</feature>
<dbReference type="PROSITE" id="PS50297">
    <property type="entry name" value="ANK_REP_REGION"/>
    <property type="match status" value="1"/>
</dbReference>
<dbReference type="GeneID" id="19172686"/>
<dbReference type="EMBL" id="AMGY01000008">
    <property type="protein sequence ID" value="EXJ79098.1"/>
    <property type="molecule type" value="Genomic_DNA"/>
</dbReference>
<dbReference type="PROSITE" id="PS50088">
    <property type="entry name" value="ANK_REPEAT"/>
    <property type="match status" value="1"/>
</dbReference>
<feature type="region of interest" description="Disordered" evidence="4">
    <location>
        <begin position="1"/>
        <end position="24"/>
    </location>
</feature>
<dbReference type="GO" id="GO:0005829">
    <property type="term" value="C:cytosol"/>
    <property type="evidence" value="ECO:0007669"/>
    <property type="project" value="TreeGrafter"/>
</dbReference>
<dbReference type="HOGENOM" id="CLU_420329_0_0_1"/>
<feature type="compositionally biased region" description="Polar residues" evidence="4">
    <location>
        <begin position="1"/>
        <end position="13"/>
    </location>
</feature>
<keyword evidence="6" id="KW-1185">Reference proteome</keyword>